<dbReference type="PANTHER" id="PTHR24276">
    <property type="entry name" value="POLYSERASE-RELATED"/>
    <property type="match status" value="1"/>
</dbReference>
<keyword evidence="15" id="KW-1185">Reference proteome</keyword>
<dbReference type="PROSITE" id="PS50240">
    <property type="entry name" value="TRYPSIN_DOM"/>
    <property type="match status" value="1"/>
</dbReference>
<dbReference type="InterPro" id="IPR001254">
    <property type="entry name" value="Trypsin_dom"/>
</dbReference>
<gene>
    <name evidence="14" type="ORF">DCHRY22_LOCUS5910</name>
</gene>
<feature type="signal peptide" evidence="12">
    <location>
        <begin position="1"/>
        <end position="16"/>
    </location>
</feature>
<keyword evidence="12" id="KW-0732">Signal</keyword>
<dbReference type="OrthoDB" id="5565075at2759"/>
<dbReference type="Proteomes" id="UP000789524">
    <property type="component" value="Unassembled WGS sequence"/>
</dbReference>
<name>A0A8J2QLB4_9NEOP</name>
<evidence type="ECO:0000259" key="13">
    <source>
        <dbReference type="PROSITE" id="PS50240"/>
    </source>
</evidence>
<comment type="caution">
    <text evidence="14">The sequence shown here is derived from an EMBL/GenBank/DDBJ whole genome shotgun (WGS) entry which is preliminary data.</text>
</comment>
<evidence type="ECO:0000256" key="2">
    <source>
        <dbReference type="ARBA" id="ARBA00007664"/>
    </source>
</evidence>
<dbReference type="PROSITE" id="PS00134">
    <property type="entry name" value="TRYPSIN_HIS"/>
    <property type="match status" value="1"/>
</dbReference>
<keyword evidence="4 11" id="KW-0645">Protease</keyword>
<evidence type="ECO:0000256" key="11">
    <source>
        <dbReference type="RuleBase" id="RU363034"/>
    </source>
</evidence>
<feature type="chain" id="PRO_5035237490" evidence="12">
    <location>
        <begin position="17"/>
        <end position="318"/>
    </location>
</feature>
<dbReference type="GO" id="GO:0090729">
    <property type="term" value="F:toxin activity"/>
    <property type="evidence" value="ECO:0007669"/>
    <property type="project" value="UniProtKB-KW"/>
</dbReference>
<accession>A0A8J2QLB4</accession>
<keyword evidence="8" id="KW-1199">Hemostasis impairing toxin</keyword>
<comment type="function">
    <text evidence="9">Fibrinolytic activity; shows preferential cleavage of Arg-Gly bonds in all three fibrinogen chains. Contact with the caterpillars causes severe bleeding, due the anticoagulant effect of the protein.</text>
</comment>
<keyword evidence="3" id="KW-0800">Toxin</keyword>
<evidence type="ECO:0000256" key="12">
    <source>
        <dbReference type="SAM" id="SignalP"/>
    </source>
</evidence>
<dbReference type="EMBL" id="CAKASE010000052">
    <property type="protein sequence ID" value="CAG9565001.1"/>
    <property type="molecule type" value="Genomic_DNA"/>
</dbReference>
<keyword evidence="7" id="KW-1015">Disulfide bond</keyword>
<reference evidence="14" key="1">
    <citation type="submission" date="2021-09" db="EMBL/GenBank/DDBJ databases">
        <authorList>
            <person name="Martin H S."/>
        </authorList>
    </citation>
    <scope>NUCLEOTIDE SEQUENCE</scope>
</reference>
<dbReference type="GO" id="GO:0006508">
    <property type="term" value="P:proteolysis"/>
    <property type="evidence" value="ECO:0007669"/>
    <property type="project" value="UniProtKB-KW"/>
</dbReference>
<dbReference type="AlphaFoldDB" id="A0A8J2QLB4"/>
<proteinExistence type="inferred from homology"/>
<evidence type="ECO:0000256" key="10">
    <source>
        <dbReference type="ARBA" id="ARBA00084094"/>
    </source>
</evidence>
<dbReference type="InterPro" id="IPR001314">
    <property type="entry name" value="Peptidase_S1A"/>
</dbReference>
<dbReference type="InterPro" id="IPR050430">
    <property type="entry name" value="Peptidase_S1"/>
</dbReference>
<organism evidence="14 15">
    <name type="scientific">Danaus chrysippus</name>
    <name type="common">African queen</name>
    <dbReference type="NCBI Taxonomy" id="151541"/>
    <lineage>
        <taxon>Eukaryota</taxon>
        <taxon>Metazoa</taxon>
        <taxon>Ecdysozoa</taxon>
        <taxon>Arthropoda</taxon>
        <taxon>Hexapoda</taxon>
        <taxon>Insecta</taxon>
        <taxon>Pterygota</taxon>
        <taxon>Neoptera</taxon>
        <taxon>Endopterygota</taxon>
        <taxon>Lepidoptera</taxon>
        <taxon>Glossata</taxon>
        <taxon>Ditrysia</taxon>
        <taxon>Papilionoidea</taxon>
        <taxon>Nymphalidae</taxon>
        <taxon>Danainae</taxon>
        <taxon>Danaini</taxon>
        <taxon>Danaina</taxon>
        <taxon>Danaus</taxon>
        <taxon>Anosia</taxon>
    </lineage>
</organism>
<evidence type="ECO:0000256" key="9">
    <source>
        <dbReference type="ARBA" id="ARBA00055534"/>
    </source>
</evidence>
<evidence type="ECO:0000256" key="5">
    <source>
        <dbReference type="ARBA" id="ARBA00022801"/>
    </source>
</evidence>
<protein>
    <submittedName>
        <fullName evidence="14">(African queen) hypothetical protein</fullName>
    </submittedName>
</protein>
<comment type="similarity">
    <text evidence="2">Belongs to the peptidase S1 family.</text>
</comment>
<dbReference type="InterPro" id="IPR043504">
    <property type="entry name" value="Peptidase_S1_PA_chymotrypsin"/>
</dbReference>
<evidence type="ECO:0000256" key="3">
    <source>
        <dbReference type="ARBA" id="ARBA00022656"/>
    </source>
</evidence>
<dbReference type="InterPro" id="IPR033116">
    <property type="entry name" value="TRYPSIN_SER"/>
</dbReference>
<evidence type="ECO:0000313" key="15">
    <source>
        <dbReference type="Proteomes" id="UP000789524"/>
    </source>
</evidence>
<dbReference type="InterPro" id="IPR018114">
    <property type="entry name" value="TRYPSIN_HIS"/>
</dbReference>
<dbReference type="PRINTS" id="PR00722">
    <property type="entry name" value="CHYMOTRYPSIN"/>
</dbReference>
<evidence type="ECO:0000256" key="6">
    <source>
        <dbReference type="ARBA" id="ARBA00022825"/>
    </source>
</evidence>
<dbReference type="SUPFAM" id="SSF50494">
    <property type="entry name" value="Trypsin-like serine proteases"/>
    <property type="match status" value="1"/>
</dbReference>
<evidence type="ECO:0000256" key="1">
    <source>
        <dbReference type="ARBA" id="ARBA00004239"/>
    </source>
</evidence>
<dbReference type="FunFam" id="2.40.10.10:FF:000068">
    <property type="entry name" value="transmembrane protease serine 2"/>
    <property type="match status" value="1"/>
</dbReference>
<dbReference type="Pfam" id="PF00089">
    <property type="entry name" value="Trypsin"/>
    <property type="match status" value="1"/>
</dbReference>
<dbReference type="PANTHER" id="PTHR24276:SF91">
    <property type="entry name" value="AT26814P-RELATED"/>
    <property type="match status" value="1"/>
</dbReference>
<comment type="subcellular location">
    <subcellularLocation>
        <location evidence="1">Secreted</location>
        <location evidence="1">Extracellular space</location>
    </subcellularLocation>
</comment>
<dbReference type="GO" id="GO:0004252">
    <property type="term" value="F:serine-type endopeptidase activity"/>
    <property type="evidence" value="ECO:0007669"/>
    <property type="project" value="InterPro"/>
</dbReference>
<keyword evidence="10" id="KW-1205">Fibrinolytic toxin</keyword>
<dbReference type="GO" id="GO:0005576">
    <property type="term" value="C:extracellular region"/>
    <property type="evidence" value="ECO:0007669"/>
    <property type="project" value="UniProtKB-SubCell"/>
</dbReference>
<dbReference type="InterPro" id="IPR009003">
    <property type="entry name" value="Peptidase_S1_PA"/>
</dbReference>
<evidence type="ECO:0000256" key="7">
    <source>
        <dbReference type="ARBA" id="ARBA00023157"/>
    </source>
</evidence>
<dbReference type="Gene3D" id="2.40.10.10">
    <property type="entry name" value="Trypsin-like serine proteases"/>
    <property type="match status" value="2"/>
</dbReference>
<feature type="domain" description="Peptidase S1" evidence="13">
    <location>
        <begin position="50"/>
        <end position="277"/>
    </location>
</feature>
<keyword evidence="5 11" id="KW-0378">Hydrolase</keyword>
<evidence type="ECO:0000256" key="4">
    <source>
        <dbReference type="ARBA" id="ARBA00022670"/>
    </source>
</evidence>
<dbReference type="SMART" id="SM00020">
    <property type="entry name" value="Tryp_SPc"/>
    <property type="match status" value="1"/>
</dbReference>
<evidence type="ECO:0000256" key="8">
    <source>
        <dbReference type="ARBA" id="ARBA00023240"/>
    </source>
</evidence>
<sequence length="318" mass="33672">MKLFLVVVGLAVAVSAYEPINNDYHNTIGVYEAARIKQAEEAADFDGSRIVGGNAASLGQFPYFGGLLITLQDGRQSVCGSTLVSNNRLVTAAHCWTTGRVQARQLTVVLGSVTLYSGGVRINTSNVRVHPGFNVNTVANDIAVIIITSISSNNNIRPIGLASGSNLYVGSWATAVGFGRTSDSSGVSHNLRHVNLQVITNEVCRNTYGRIIIDSSLCVTTVNGRSTCGGDSGGPLAVGNVLIGVTSFGHRSGCARGHPAAFARVSSFNSWIRTYEPIDNDYHNTIGVYEATRIKQAEELADFDGSRITGGTIAFVNN</sequence>
<keyword evidence="6 11" id="KW-0720">Serine protease</keyword>
<evidence type="ECO:0000313" key="14">
    <source>
        <dbReference type="EMBL" id="CAG9565001.1"/>
    </source>
</evidence>
<dbReference type="CDD" id="cd00190">
    <property type="entry name" value="Tryp_SPc"/>
    <property type="match status" value="1"/>
</dbReference>
<dbReference type="PROSITE" id="PS00135">
    <property type="entry name" value="TRYPSIN_SER"/>
    <property type="match status" value="1"/>
</dbReference>